<keyword evidence="2" id="KW-1185">Reference proteome</keyword>
<organism evidence="1 2">
    <name type="scientific">Flavobacterium crassostreae</name>
    <dbReference type="NCBI Taxonomy" id="1763534"/>
    <lineage>
        <taxon>Bacteria</taxon>
        <taxon>Pseudomonadati</taxon>
        <taxon>Bacteroidota</taxon>
        <taxon>Flavobacteriia</taxon>
        <taxon>Flavobacteriales</taxon>
        <taxon>Flavobacteriaceae</taxon>
        <taxon>Flavobacterium</taxon>
    </lineage>
</organism>
<dbReference type="AlphaFoldDB" id="A0A1B9E3C7"/>
<evidence type="ECO:0000313" key="1">
    <source>
        <dbReference type="EMBL" id="OCB76453.1"/>
    </source>
</evidence>
<dbReference type="Proteomes" id="UP000093510">
    <property type="component" value="Unassembled WGS sequence"/>
</dbReference>
<sequence length="69" mass="8491">MDVTFQKSRLLFTYINKERNNTHFIFYKPSKYIIKVKIKQFIYRLISKKRLQKCSLLCFVAFMLLQNCF</sequence>
<name>A0A1B9E3C7_9FLAO</name>
<proteinExistence type="predicted"/>
<evidence type="ECO:0000313" key="2">
    <source>
        <dbReference type="Proteomes" id="UP000093510"/>
    </source>
</evidence>
<dbReference type="EMBL" id="LVEP01000022">
    <property type="protein sequence ID" value="OCB76453.1"/>
    <property type="molecule type" value="Genomic_DNA"/>
</dbReference>
<reference evidence="1 2" key="1">
    <citation type="submission" date="2016-03" db="EMBL/GenBank/DDBJ databases">
        <authorList>
            <person name="Ploux O."/>
        </authorList>
    </citation>
    <scope>NUCLEOTIDE SEQUENCE [LARGE SCALE GENOMIC DNA]</scope>
    <source>
        <strain evidence="1 2">LPB0076</strain>
    </source>
</reference>
<accession>A0A1B9E3C7</accession>
<protein>
    <submittedName>
        <fullName evidence="1">Uncharacterized protein</fullName>
    </submittedName>
</protein>
<comment type="caution">
    <text evidence="1">The sequence shown here is derived from an EMBL/GenBank/DDBJ whole genome shotgun (WGS) entry which is preliminary data.</text>
</comment>
<gene>
    <name evidence="1" type="ORF">LPBF_05805</name>
</gene>